<keyword evidence="2" id="KW-1185">Reference proteome</keyword>
<organism evidence="1 2">
    <name type="scientific">Prorocentrum cordatum</name>
    <dbReference type="NCBI Taxonomy" id="2364126"/>
    <lineage>
        <taxon>Eukaryota</taxon>
        <taxon>Sar</taxon>
        <taxon>Alveolata</taxon>
        <taxon>Dinophyceae</taxon>
        <taxon>Prorocentrales</taxon>
        <taxon>Prorocentraceae</taxon>
        <taxon>Prorocentrum</taxon>
    </lineage>
</organism>
<comment type="caution">
    <text evidence="1">The sequence shown here is derived from an EMBL/GenBank/DDBJ whole genome shotgun (WGS) entry which is preliminary data.</text>
</comment>
<accession>A0ABN9S9F0</accession>
<dbReference type="EMBL" id="CAUYUJ010009498">
    <property type="protein sequence ID" value="CAK0826961.1"/>
    <property type="molecule type" value="Genomic_DNA"/>
</dbReference>
<evidence type="ECO:0000313" key="1">
    <source>
        <dbReference type="EMBL" id="CAK0826961.1"/>
    </source>
</evidence>
<sequence length="225" mass="24804">ARLGRDCGFADEVLRAAARVDLMRVPLEVAKRLGTLHAGSVIPPKRSSRGGLIKKNLDLASWNVGKCSETLTLLVAALYDHEGLVQAREVETLCDCTSAKHLLYNHVWSALRFSGLLDVEGAVVDPAKEGTNSAEIRRLLFAGDSWSITLGRVKAEIARLGHPRLAENLGPMELNALACQFLRVLRNFVFPLARSGWRDPSKAPVMAGRWQRFLDRCRPARVSVI</sequence>
<name>A0ABN9S9F0_9DINO</name>
<protein>
    <submittedName>
        <fullName evidence="1">Uncharacterized protein</fullName>
    </submittedName>
</protein>
<feature type="non-terminal residue" evidence="1">
    <location>
        <position position="1"/>
    </location>
</feature>
<proteinExistence type="predicted"/>
<evidence type="ECO:0000313" key="2">
    <source>
        <dbReference type="Proteomes" id="UP001189429"/>
    </source>
</evidence>
<gene>
    <name evidence="1" type="ORF">PCOR1329_LOCUS26611</name>
</gene>
<dbReference type="Proteomes" id="UP001189429">
    <property type="component" value="Unassembled WGS sequence"/>
</dbReference>
<reference evidence="1" key="1">
    <citation type="submission" date="2023-10" db="EMBL/GenBank/DDBJ databases">
        <authorList>
            <person name="Chen Y."/>
            <person name="Shah S."/>
            <person name="Dougan E. K."/>
            <person name="Thang M."/>
            <person name="Chan C."/>
        </authorList>
    </citation>
    <scope>NUCLEOTIDE SEQUENCE [LARGE SCALE GENOMIC DNA]</scope>
</reference>